<dbReference type="RefSeq" id="WP_167695453.1">
    <property type="nucleotide sequence ID" value="NZ_CP118181.1"/>
</dbReference>
<evidence type="ECO:0000259" key="2">
    <source>
        <dbReference type="Pfam" id="PF12849"/>
    </source>
</evidence>
<gene>
    <name evidence="3" type="ORF">HCT48_03910</name>
</gene>
<dbReference type="PANTHER" id="PTHR30570:SF1">
    <property type="entry name" value="PHOSPHATE-BINDING PROTEIN PSTS"/>
    <property type="match status" value="1"/>
</dbReference>
<evidence type="ECO:0000313" key="4">
    <source>
        <dbReference type="Proteomes" id="UP000778951"/>
    </source>
</evidence>
<proteinExistence type="predicted"/>
<dbReference type="InterPro" id="IPR024370">
    <property type="entry name" value="PBP_domain"/>
</dbReference>
<dbReference type="AlphaFoldDB" id="A0A968GI20"/>
<organism evidence="3 4">
    <name type="scientific">Entomospira culicis</name>
    <dbReference type="NCBI Taxonomy" id="2719989"/>
    <lineage>
        <taxon>Bacteria</taxon>
        <taxon>Pseudomonadati</taxon>
        <taxon>Spirochaetota</taxon>
        <taxon>Spirochaetia</taxon>
        <taxon>Spirochaetales</taxon>
        <taxon>Spirochaetaceae</taxon>
        <taxon>Entomospira</taxon>
    </lineage>
</organism>
<protein>
    <submittedName>
        <fullName evidence="3">Phosphate ABC transporter substrate-binding protein</fullName>
    </submittedName>
</protein>
<dbReference type="EMBL" id="JAATLM010000001">
    <property type="protein sequence ID" value="NIZ69359.1"/>
    <property type="molecule type" value="Genomic_DNA"/>
</dbReference>
<evidence type="ECO:0000256" key="1">
    <source>
        <dbReference type="ARBA" id="ARBA00022729"/>
    </source>
</evidence>
<dbReference type="PANTHER" id="PTHR30570">
    <property type="entry name" value="PERIPLASMIC PHOSPHATE BINDING COMPONENT OF PHOSPHATE ABC TRANSPORTER"/>
    <property type="match status" value="1"/>
</dbReference>
<keyword evidence="4" id="KW-1185">Reference proteome</keyword>
<dbReference type="CDD" id="cd13653">
    <property type="entry name" value="PBP2_phosphate_like_1"/>
    <property type="match status" value="1"/>
</dbReference>
<dbReference type="Gene3D" id="3.40.190.10">
    <property type="entry name" value="Periplasmic binding protein-like II"/>
    <property type="match status" value="2"/>
</dbReference>
<dbReference type="InterPro" id="IPR050811">
    <property type="entry name" value="Phosphate_ABC_transporter"/>
</dbReference>
<dbReference type="SUPFAM" id="SSF53850">
    <property type="entry name" value="Periplasmic binding protein-like II"/>
    <property type="match status" value="1"/>
</dbReference>
<name>A0A968GI20_9SPIO</name>
<evidence type="ECO:0000313" key="3">
    <source>
        <dbReference type="EMBL" id="NIZ69359.1"/>
    </source>
</evidence>
<feature type="domain" description="PBP" evidence="2">
    <location>
        <begin position="34"/>
        <end position="268"/>
    </location>
</feature>
<sequence length="285" mass="31232">MNDTLNQRISVDKKAVFFLTFLAMLLIFSSCRRPASSSVNIIGSTTVTPLMERLVAVYEEDKEHRFDIQSLGSTMGVNSVRDGHTPIGMSSRSLTDEERTKGVIAHQIAIEALAVAVNYDNPIDSLSHQQIHDIFSGKITNWNQVGGFDRPIVVISREAGSGARATFEALLKLQENKESLIDSIKLLIIGDGTGQVRANVASKIEGIGYMSVAVVDGQRVKAIRIDGYAPTMENIQQGLYLLSEPLYLLTRADSPREITQFLEWILSPAGQAVVVEFGAVPVRMP</sequence>
<accession>A0A968GI20</accession>
<comment type="caution">
    <text evidence="3">The sequence shown here is derived from an EMBL/GenBank/DDBJ whole genome shotgun (WGS) entry which is preliminary data.</text>
</comment>
<dbReference type="Pfam" id="PF12849">
    <property type="entry name" value="PBP_like_2"/>
    <property type="match status" value="1"/>
</dbReference>
<reference evidence="3" key="1">
    <citation type="submission" date="2020-03" db="EMBL/GenBank/DDBJ databases">
        <title>Spirochaetal bacteria isolated from arthropods constitute a novel genus Entomospira genus novum within the order Spirochaetales.</title>
        <authorList>
            <person name="Grana-Miraglia L."/>
            <person name="Sikutova S."/>
            <person name="Fingerle V."/>
            <person name="Sing A."/>
            <person name="Castillo-Ramirez S."/>
            <person name="Margos G."/>
            <person name="Rudolf I."/>
        </authorList>
    </citation>
    <scope>NUCLEOTIDE SEQUENCE</scope>
    <source>
        <strain evidence="3">BR149</strain>
    </source>
</reference>
<keyword evidence="1" id="KW-0732">Signal</keyword>
<dbReference type="Proteomes" id="UP000778951">
    <property type="component" value="Unassembled WGS sequence"/>
</dbReference>